<evidence type="ECO:0000313" key="2">
    <source>
        <dbReference type="Proteomes" id="UP000814140"/>
    </source>
</evidence>
<protein>
    <submittedName>
        <fullName evidence="1">Uncharacterized protein</fullName>
    </submittedName>
</protein>
<sequence>MSTDLLRRITPLKAAFAFGAALLVGLTAELVVRVVRDAAATPSATDPARSELAVCRALVGWRVLWDVAWSANMVLIALSGMAPACVPYIPLAPLFRIPSSGGSHRCSLSSHRCSLSSQRCFLFSQRCSLSSQLYALSLPSCNLTPAPQLRAARGLRPPARLRRARHRRVGARRARPARCDGRAVPAHVGWRARRSALVWPPVVRRDHARSTVL</sequence>
<evidence type="ECO:0000313" key="1">
    <source>
        <dbReference type="EMBL" id="KAI0065555.1"/>
    </source>
</evidence>
<comment type="caution">
    <text evidence="1">The sequence shown here is derived from an EMBL/GenBank/DDBJ whole genome shotgun (WGS) entry which is preliminary data.</text>
</comment>
<keyword evidence="2" id="KW-1185">Reference proteome</keyword>
<gene>
    <name evidence="1" type="ORF">BV25DRAFT_1821994</name>
</gene>
<proteinExistence type="predicted"/>
<reference evidence="1" key="1">
    <citation type="submission" date="2021-03" db="EMBL/GenBank/DDBJ databases">
        <authorList>
            <consortium name="DOE Joint Genome Institute"/>
            <person name="Ahrendt S."/>
            <person name="Looney B.P."/>
            <person name="Miyauchi S."/>
            <person name="Morin E."/>
            <person name="Drula E."/>
            <person name="Courty P.E."/>
            <person name="Chicoki N."/>
            <person name="Fauchery L."/>
            <person name="Kohler A."/>
            <person name="Kuo A."/>
            <person name="Labutti K."/>
            <person name="Pangilinan J."/>
            <person name="Lipzen A."/>
            <person name="Riley R."/>
            <person name="Andreopoulos W."/>
            <person name="He G."/>
            <person name="Johnson J."/>
            <person name="Barry K.W."/>
            <person name="Grigoriev I.V."/>
            <person name="Nagy L."/>
            <person name="Hibbett D."/>
            <person name="Henrissat B."/>
            <person name="Matheny P.B."/>
            <person name="Labbe J."/>
            <person name="Martin F."/>
        </authorList>
    </citation>
    <scope>NUCLEOTIDE SEQUENCE</scope>
    <source>
        <strain evidence="1">HHB10654</strain>
    </source>
</reference>
<name>A0ACB8TAI7_9AGAM</name>
<feature type="non-terminal residue" evidence="1">
    <location>
        <position position="213"/>
    </location>
</feature>
<dbReference type="Proteomes" id="UP000814140">
    <property type="component" value="Unassembled WGS sequence"/>
</dbReference>
<accession>A0ACB8TAI7</accession>
<dbReference type="EMBL" id="MU277195">
    <property type="protein sequence ID" value="KAI0065555.1"/>
    <property type="molecule type" value="Genomic_DNA"/>
</dbReference>
<organism evidence="1 2">
    <name type="scientific">Artomyces pyxidatus</name>
    <dbReference type="NCBI Taxonomy" id="48021"/>
    <lineage>
        <taxon>Eukaryota</taxon>
        <taxon>Fungi</taxon>
        <taxon>Dikarya</taxon>
        <taxon>Basidiomycota</taxon>
        <taxon>Agaricomycotina</taxon>
        <taxon>Agaricomycetes</taxon>
        <taxon>Russulales</taxon>
        <taxon>Auriscalpiaceae</taxon>
        <taxon>Artomyces</taxon>
    </lineage>
</organism>
<reference evidence="1" key="2">
    <citation type="journal article" date="2022" name="New Phytol.">
        <title>Evolutionary transition to the ectomycorrhizal habit in the genomes of a hyperdiverse lineage of mushroom-forming fungi.</title>
        <authorList>
            <person name="Looney B."/>
            <person name="Miyauchi S."/>
            <person name="Morin E."/>
            <person name="Drula E."/>
            <person name="Courty P.E."/>
            <person name="Kohler A."/>
            <person name="Kuo A."/>
            <person name="LaButti K."/>
            <person name="Pangilinan J."/>
            <person name="Lipzen A."/>
            <person name="Riley R."/>
            <person name="Andreopoulos W."/>
            <person name="He G."/>
            <person name="Johnson J."/>
            <person name="Nolan M."/>
            <person name="Tritt A."/>
            <person name="Barry K.W."/>
            <person name="Grigoriev I.V."/>
            <person name="Nagy L.G."/>
            <person name="Hibbett D."/>
            <person name="Henrissat B."/>
            <person name="Matheny P.B."/>
            <person name="Labbe J."/>
            <person name="Martin F.M."/>
        </authorList>
    </citation>
    <scope>NUCLEOTIDE SEQUENCE</scope>
    <source>
        <strain evidence="1">HHB10654</strain>
    </source>
</reference>